<dbReference type="OrthoDB" id="2269034at2759"/>
<evidence type="ECO:0000313" key="2">
    <source>
        <dbReference type="Proteomes" id="UP000807469"/>
    </source>
</evidence>
<organism evidence="1 2">
    <name type="scientific">Pholiota conissans</name>
    <dbReference type="NCBI Taxonomy" id="109636"/>
    <lineage>
        <taxon>Eukaryota</taxon>
        <taxon>Fungi</taxon>
        <taxon>Dikarya</taxon>
        <taxon>Basidiomycota</taxon>
        <taxon>Agaricomycotina</taxon>
        <taxon>Agaricomycetes</taxon>
        <taxon>Agaricomycetidae</taxon>
        <taxon>Agaricales</taxon>
        <taxon>Agaricineae</taxon>
        <taxon>Strophariaceae</taxon>
        <taxon>Pholiota</taxon>
    </lineage>
</organism>
<reference evidence="1" key="1">
    <citation type="submission" date="2020-11" db="EMBL/GenBank/DDBJ databases">
        <authorList>
            <consortium name="DOE Joint Genome Institute"/>
            <person name="Ahrendt S."/>
            <person name="Riley R."/>
            <person name="Andreopoulos W."/>
            <person name="Labutti K."/>
            <person name="Pangilinan J."/>
            <person name="Ruiz-Duenas F.J."/>
            <person name="Barrasa J.M."/>
            <person name="Sanchez-Garcia M."/>
            <person name="Camarero S."/>
            <person name="Miyauchi S."/>
            <person name="Serrano A."/>
            <person name="Linde D."/>
            <person name="Babiker R."/>
            <person name="Drula E."/>
            <person name="Ayuso-Fernandez I."/>
            <person name="Pacheco R."/>
            <person name="Padilla G."/>
            <person name="Ferreira P."/>
            <person name="Barriuso J."/>
            <person name="Kellner H."/>
            <person name="Castanera R."/>
            <person name="Alfaro M."/>
            <person name="Ramirez L."/>
            <person name="Pisabarro A.G."/>
            <person name="Kuo A."/>
            <person name="Tritt A."/>
            <person name="Lipzen A."/>
            <person name="He G."/>
            <person name="Yan M."/>
            <person name="Ng V."/>
            <person name="Cullen D."/>
            <person name="Martin F."/>
            <person name="Rosso M.-N."/>
            <person name="Henrissat B."/>
            <person name="Hibbett D."/>
            <person name="Martinez A.T."/>
            <person name="Grigoriev I.V."/>
        </authorList>
    </citation>
    <scope>NUCLEOTIDE SEQUENCE</scope>
    <source>
        <strain evidence="1">CIRM-BRFM 674</strain>
    </source>
</reference>
<evidence type="ECO:0000313" key="1">
    <source>
        <dbReference type="EMBL" id="KAF9479506.1"/>
    </source>
</evidence>
<dbReference type="EMBL" id="MU155211">
    <property type="protein sequence ID" value="KAF9479506.1"/>
    <property type="molecule type" value="Genomic_DNA"/>
</dbReference>
<name>A0A9P5Z4W0_9AGAR</name>
<dbReference type="Proteomes" id="UP000807469">
    <property type="component" value="Unassembled WGS sequence"/>
</dbReference>
<keyword evidence="2" id="KW-1185">Reference proteome</keyword>
<accession>A0A9P5Z4W0</accession>
<gene>
    <name evidence="1" type="ORF">BDN70DRAFT_932489</name>
</gene>
<evidence type="ECO:0008006" key="3">
    <source>
        <dbReference type="Google" id="ProtNLM"/>
    </source>
</evidence>
<dbReference type="AlphaFoldDB" id="A0A9P5Z4W0"/>
<proteinExistence type="predicted"/>
<protein>
    <recommendedName>
        <fullName evidence="3">F-box domain-containing protein</fullName>
    </recommendedName>
</protein>
<comment type="caution">
    <text evidence="1">The sequence shown here is derived from an EMBL/GenBank/DDBJ whole genome shotgun (WGS) entry which is preliminary data.</text>
</comment>
<sequence length="434" mass="49370">MPLEVVGEIFKACLPADITKLDLTNATSLDTIGAPLILSALWANICLRLPPLDNNIQSPLLVLAKNWIERSQECPLSINLCLLNDSQNARELIKLINEYSSRWTYFKYTGDPKFFPHFISDTSNTSQLHTLSLSSPPMWSPTLMIFNDGSVPLRPKCLQLHTVRSLRMVNISWSGLTELRIYSDLPVAMCLEALRIAPNLIRCTLKARDTEGVVLDHFAMPASPLLHANVVELTLITNIYSDIFSHLICPAVEKLAIHTLYEHDIIPMDLLIGFIQRSQCSIFSLSLKGAMLTTAHIDMLINAMPMLCHLDMDLEPDFPTRHFFSLLKEGGSQPQYLSDLQLLTISLRDDRFDFNLLRLVLRDIQNNMSFFRTNLRTLKFVIDKNRMIHGDRNILRHLSSLAQEGMQLDVLDLQTTITMYFRVVILIFPIRPLA</sequence>